<name>A0A2L2XH45_9FIRM</name>
<dbReference type="InterPro" id="IPR051936">
    <property type="entry name" value="Heme-iron_electron_transfer"/>
</dbReference>
<keyword evidence="12" id="KW-1185">Reference proteome</keyword>
<dbReference type="SUPFAM" id="SSF103501">
    <property type="entry name" value="Respiratory nitrate reductase 1 gamma chain"/>
    <property type="match status" value="1"/>
</dbReference>
<evidence type="ECO:0000256" key="7">
    <source>
        <dbReference type="ARBA" id="ARBA00023002"/>
    </source>
</evidence>
<evidence type="ECO:0000313" key="12">
    <source>
        <dbReference type="Proteomes" id="UP000239549"/>
    </source>
</evidence>
<sequence>MSYFILQILPYVTGAVFTIGILYRLGRWARARIVHNITLSPFPKTNTEVATVFGTEVIFFRSLFKSDFALWIGAWFMHIALFSIIGGHVMGIYFLGKQFVYIGMSEGLSEFMSNLLGTTFGIIMFIALLYLLYRRFAIQKVREVTVTSDYLHLILLISIVAVGNIMRLIPDWGIHYEPVKEYVTYLVTLQPVPAEAEVLHTPLFAVHLLLVQILLMVFPFSKLMHVLGMFAERWIINRKYTEPAPGLPNIDIPAARAAGLGLPSEGGVE</sequence>
<dbReference type="GO" id="GO:0008940">
    <property type="term" value="F:nitrate reductase activity"/>
    <property type="evidence" value="ECO:0007669"/>
    <property type="project" value="TreeGrafter"/>
</dbReference>
<proteinExistence type="predicted"/>
<keyword evidence="8 9" id="KW-0472">Membrane</keyword>
<evidence type="ECO:0000256" key="1">
    <source>
        <dbReference type="ARBA" id="ARBA00004651"/>
    </source>
</evidence>
<evidence type="ECO:0000256" key="3">
    <source>
        <dbReference type="ARBA" id="ARBA00022475"/>
    </source>
</evidence>
<keyword evidence="2" id="KW-0813">Transport</keyword>
<dbReference type="EMBL" id="BFAV01000179">
    <property type="protein sequence ID" value="GBF35689.1"/>
    <property type="molecule type" value="Genomic_DNA"/>
</dbReference>
<dbReference type="GO" id="GO:0020037">
    <property type="term" value="F:heme binding"/>
    <property type="evidence" value="ECO:0007669"/>
    <property type="project" value="TreeGrafter"/>
</dbReference>
<dbReference type="Gene3D" id="1.20.950.20">
    <property type="entry name" value="Transmembrane di-heme cytochromes, Chain C"/>
    <property type="match status" value="1"/>
</dbReference>
<comment type="subcellular location">
    <subcellularLocation>
        <location evidence="1">Cell membrane</location>
        <topology evidence="1">Multi-pass membrane protein</topology>
    </subcellularLocation>
</comment>
<protein>
    <submittedName>
        <fullName evidence="11">Sulfite reduction-associated complex DsrMKJOP protein DsrM</fullName>
    </submittedName>
</protein>
<evidence type="ECO:0000259" key="10">
    <source>
        <dbReference type="Pfam" id="PF02665"/>
    </source>
</evidence>
<feature type="transmembrane region" description="Helical" evidence="9">
    <location>
        <begin position="68"/>
        <end position="95"/>
    </location>
</feature>
<accession>A0A2L2XH45</accession>
<evidence type="ECO:0000256" key="6">
    <source>
        <dbReference type="ARBA" id="ARBA00022989"/>
    </source>
</evidence>
<gene>
    <name evidence="11" type="ORF">DCCM_4818</name>
</gene>
<dbReference type="GO" id="GO:0019645">
    <property type="term" value="P:anaerobic electron transport chain"/>
    <property type="evidence" value="ECO:0007669"/>
    <property type="project" value="TreeGrafter"/>
</dbReference>
<reference evidence="12" key="1">
    <citation type="submission" date="2018-02" db="EMBL/GenBank/DDBJ databases">
        <title>Genome sequence of Desulfocucumis palustris strain NAW-5.</title>
        <authorList>
            <person name="Watanabe M."/>
            <person name="Kojima H."/>
            <person name="Fukui M."/>
        </authorList>
    </citation>
    <scope>NUCLEOTIDE SEQUENCE [LARGE SCALE GENOMIC DNA]</scope>
    <source>
        <strain evidence="12">NAW-5</strain>
    </source>
</reference>
<dbReference type="GO" id="GO:0009055">
    <property type="term" value="F:electron transfer activity"/>
    <property type="evidence" value="ECO:0007669"/>
    <property type="project" value="TreeGrafter"/>
</dbReference>
<dbReference type="InterPro" id="IPR023234">
    <property type="entry name" value="NarG-like_domain"/>
</dbReference>
<evidence type="ECO:0000256" key="9">
    <source>
        <dbReference type="SAM" id="Phobius"/>
    </source>
</evidence>
<feature type="transmembrane region" description="Helical" evidence="9">
    <location>
        <begin position="199"/>
        <end position="220"/>
    </location>
</feature>
<dbReference type="Proteomes" id="UP000239549">
    <property type="component" value="Unassembled WGS sequence"/>
</dbReference>
<keyword evidence="7" id="KW-0560">Oxidoreductase</keyword>
<dbReference type="Pfam" id="PF02665">
    <property type="entry name" value="Nitrate_red_gam"/>
    <property type="match status" value="1"/>
</dbReference>
<feature type="transmembrane region" description="Helical" evidence="9">
    <location>
        <begin position="153"/>
        <end position="170"/>
    </location>
</feature>
<evidence type="ECO:0000313" key="11">
    <source>
        <dbReference type="EMBL" id="GBF35689.1"/>
    </source>
</evidence>
<dbReference type="RefSeq" id="WP_104373729.1">
    <property type="nucleotide sequence ID" value="NZ_BFAV01000179.1"/>
</dbReference>
<evidence type="ECO:0000256" key="4">
    <source>
        <dbReference type="ARBA" id="ARBA00022692"/>
    </source>
</evidence>
<organism evidence="11 12">
    <name type="scientific">Desulfocucumis palustris</name>
    <dbReference type="NCBI Taxonomy" id="1898651"/>
    <lineage>
        <taxon>Bacteria</taxon>
        <taxon>Bacillati</taxon>
        <taxon>Bacillota</taxon>
        <taxon>Clostridia</taxon>
        <taxon>Eubacteriales</taxon>
        <taxon>Desulfocucumaceae</taxon>
        <taxon>Desulfocucumis</taxon>
    </lineage>
</organism>
<comment type="caution">
    <text evidence="11">The sequence shown here is derived from an EMBL/GenBank/DDBJ whole genome shotgun (WGS) entry which is preliminary data.</text>
</comment>
<evidence type="ECO:0000256" key="8">
    <source>
        <dbReference type="ARBA" id="ARBA00023136"/>
    </source>
</evidence>
<evidence type="ECO:0000256" key="2">
    <source>
        <dbReference type="ARBA" id="ARBA00022448"/>
    </source>
</evidence>
<dbReference type="OrthoDB" id="9769404at2"/>
<dbReference type="GO" id="GO:0005886">
    <property type="term" value="C:plasma membrane"/>
    <property type="evidence" value="ECO:0007669"/>
    <property type="project" value="UniProtKB-SubCell"/>
</dbReference>
<dbReference type="InterPro" id="IPR036197">
    <property type="entry name" value="NarG-like_sf"/>
</dbReference>
<feature type="transmembrane region" description="Helical" evidence="9">
    <location>
        <begin position="115"/>
        <end position="133"/>
    </location>
</feature>
<feature type="transmembrane region" description="Helical" evidence="9">
    <location>
        <begin position="6"/>
        <end position="25"/>
    </location>
</feature>
<dbReference type="AlphaFoldDB" id="A0A2L2XH45"/>
<dbReference type="PANTHER" id="PTHR30598">
    <property type="entry name" value="NITRATE REDUCTASE PRIVATE CHAPERONE, REDOX ENZYME MATURATION PROTEIN REMP FAMILY"/>
    <property type="match status" value="1"/>
</dbReference>
<evidence type="ECO:0000256" key="5">
    <source>
        <dbReference type="ARBA" id="ARBA00022982"/>
    </source>
</evidence>
<keyword evidence="6 9" id="KW-1133">Transmembrane helix</keyword>
<feature type="domain" description="NarG-like" evidence="10">
    <location>
        <begin position="69"/>
        <end position="228"/>
    </location>
</feature>
<dbReference type="PANTHER" id="PTHR30598:SF3">
    <property type="entry name" value="RESPIRATORY NITRATE REDUCTASE 1 GAMMA CHAIN"/>
    <property type="match status" value="1"/>
</dbReference>
<keyword evidence="4 9" id="KW-0812">Transmembrane</keyword>
<keyword evidence="5" id="KW-0249">Electron transport</keyword>
<keyword evidence="3" id="KW-1003">Cell membrane</keyword>